<comment type="similarity">
    <text evidence="7">Belongs to the SMC family.</text>
</comment>
<dbReference type="SUPFAM" id="SSF52540">
    <property type="entry name" value="P-loop containing nucleoside triphosphate hydrolases"/>
    <property type="match status" value="1"/>
</dbReference>
<dbReference type="RefSeq" id="WP_118764667.1">
    <property type="nucleotide sequence ID" value="NZ_CABJCF010000002.1"/>
</dbReference>
<dbReference type="InterPro" id="IPR036277">
    <property type="entry name" value="SMC_hinge_sf"/>
</dbReference>
<evidence type="ECO:0000256" key="4">
    <source>
        <dbReference type="ARBA" id="ARBA00022840"/>
    </source>
</evidence>
<keyword evidence="6 7" id="KW-0238">DNA-binding</keyword>
<evidence type="ECO:0000256" key="1">
    <source>
        <dbReference type="ARBA" id="ARBA00004496"/>
    </source>
</evidence>
<name>A0A412PEP2_9FIRM</name>
<feature type="coiled-coil region" evidence="7">
    <location>
        <begin position="746"/>
        <end position="808"/>
    </location>
</feature>
<dbReference type="SUPFAM" id="SSF75553">
    <property type="entry name" value="Smc hinge domain"/>
    <property type="match status" value="1"/>
</dbReference>
<dbReference type="InterPro" id="IPR003395">
    <property type="entry name" value="RecF/RecN/SMC_N"/>
</dbReference>
<feature type="coiled-coil region" evidence="7">
    <location>
        <begin position="270"/>
        <end position="394"/>
    </location>
</feature>
<evidence type="ECO:0000313" key="10">
    <source>
        <dbReference type="Proteomes" id="UP000284731"/>
    </source>
</evidence>
<dbReference type="FunFam" id="3.40.50.300:FF:000901">
    <property type="entry name" value="Chromosome partition protein Smc"/>
    <property type="match status" value="1"/>
</dbReference>
<dbReference type="Proteomes" id="UP000284731">
    <property type="component" value="Unassembled WGS sequence"/>
</dbReference>
<dbReference type="PANTHER" id="PTHR43977">
    <property type="entry name" value="STRUCTURAL MAINTENANCE OF CHROMOSOMES PROTEIN 3"/>
    <property type="match status" value="1"/>
</dbReference>
<proteinExistence type="inferred from homology"/>
<evidence type="ECO:0000256" key="3">
    <source>
        <dbReference type="ARBA" id="ARBA00022741"/>
    </source>
</evidence>
<comment type="subcellular location">
    <subcellularLocation>
        <location evidence="1 7">Cytoplasm</location>
    </subcellularLocation>
</comment>
<dbReference type="GO" id="GO:0007059">
    <property type="term" value="P:chromosome segregation"/>
    <property type="evidence" value="ECO:0007669"/>
    <property type="project" value="UniProtKB-UniRule"/>
</dbReference>
<comment type="caution">
    <text evidence="9">The sequence shown here is derived from an EMBL/GenBank/DDBJ whole genome shotgun (WGS) entry which is preliminary data.</text>
</comment>
<organism evidence="9 10">
    <name type="scientific">Solobacterium moorei</name>
    <dbReference type="NCBI Taxonomy" id="102148"/>
    <lineage>
        <taxon>Bacteria</taxon>
        <taxon>Bacillati</taxon>
        <taxon>Bacillota</taxon>
        <taxon>Erysipelotrichia</taxon>
        <taxon>Erysipelotrichales</taxon>
        <taxon>Erysipelotrichaceae</taxon>
        <taxon>Solobacterium</taxon>
    </lineage>
</organism>
<gene>
    <name evidence="7" type="primary">smc</name>
    <name evidence="9" type="ORF">DWX20_04680</name>
</gene>
<comment type="function">
    <text evidence="7">Required for chromosome condensation and partitioning.</text>
</comment>
<dbReference type="GO" id="GO:0030261">
    <property type="term" value="P:chromosome condensation"/>
    <property type="evidence" value="ECO:0007669"/>
    <property type="project" value="InterPro"/>
</dbReference>
<evidence type="ECO:0000256" key="2">
    <source>
        <dbReference type="ARBA" id="ARBA00022490"/>
    </source>
</evidence>
<dbReference type="InterPro" id="IPR010935">
    <property type="entry name" value="SMC_hinge"/>
</dbReference>
<dbReference type="Gene3D" id="3.30.70.1620">
    <property type="match status" value="1"/>
</dbReference>
<feature type="coiled-coil region" evidence="7">
    <location>
        <begin position="677"/>
        <end position="711"/>
    </location>
</feature>
<dbReference type="GO" id="GO:0005737">
    <property type="term" value="C:cytoplasm"/>
    <property type="evidence" value="ECO:0007669"/>
    <property type="project" value="UniProtKB-SubCell"/>
</dbReference>
<feature type="domain" description="SMC hinge" evidence="8">
    <location>
        <begin position="416"/>
        <end position="535"/>
    </location>
</feature>
<comment type="subunit">
    <text evidence="7">Homodimer.</text>
</comment>
<dbReference type="Gene3D" id="1.20.1060.20">
    <property type="match status" value="1"/>
</dbReference>
<dbReference type="HAMAP" id="MF_01894">
    <property type="entry name" value="Smc_prok"/>
    <property type="match status" value="1"/>
</dbReference>
<keyword evidence="3 7" id="KW-0547">Nucleotide-binding</keyword>
<dbReference type="CDD" id="cd03278">
    <property type="entry name" value="ABC_SMC_barmotin"/>
    <property type="match status" value="1"/>
</dbReference>
<comment type="domain">
    <text evidence="7">Contains large globular domains required for ATP hydrolysis at each terminus and a third globular domain forming a flexible hinge near the middle of the molecule. These domains are separated by coiled-coil structures.</text>
</comment>
<dbReference type="InterPro" id="IPR011890">
    <property type="entry name" value="SMC_prok"/>
</dbReference>
<evidence type="ECO:0000256" key="7">
    <source>
        <dbReference type="HAMAP-Rule" id="MF_01894"/>
    </source>
</evidence>
<reference evidence="9 10" key="1">
    <citation type="submission" date="2018-08" db="EMBL/GenBank/DDBJ databases">
        <title>A genome reference for cultivated species of the human gut microbiota.</title>
        <authorList>
            <person name="Zou Y."/>
            <person name="Xue W."/>
            <person name="Luo G."/>
        </authorList>
    </citation>
    <scope>NUCLEOTIDE SEQUENCE [LARGE SCALE GENOMIC DNA]</scope>
    <source>
        <strain evidence="9 10">AF18-46</strain>
    </source>
</reference>
<dbReference type="InterPro" id="IPR027417">
    <property type="entry name" value="P-loop_NTPase"/>
</dbReference>
<evidence type="ECO:0000313" key="9">
    <source>
        <dbReference type="EMBL" id="RGT56108.1"/>
    </source>
</evidence>
<evidence type="ECO:0000259" key="8">
    <source>
        <dbReference type="SMART" id="SM00968"/>
    </source>
</evidence>
<keyword evidence="4 7" id="KW-0067">ATP-binding</keyword>
<evidence type="ECO:0000256" key="5">
    <source>
        <dbReference type="ARBA" id="ARBA00023054"/>
    </source>
</evidence>
<accession>A0A412PEP2</accession>
<dbReference type="PIRSF" id="PIRSF005719">
    <property type="entry name" value="SMC"/>
    <property type="match status" value="1"/>
</dbReference>
<dbReference type="GO" id="GO:0016887">
    <property type="term" value="F:ATP hydrolysis activity"/>
    <property type="evidence" value="ECO:0007669"/>
    <property type="project" value="InterPro"/>
</dbReference>
<dbReference type="GO" id="GO:0005694">
    <property type="term" value="C:chromosome"/>
    <property type="evidence" value="ECO:0007669"/>
    <property type="project" value="InterPro"/>
</dbReference>
<dbReference type="Gene3D" id="3.40.50.300">
    <property type="entry name" value="P-loop containing nucleotide triphosphate hydrolases"/>
    <property type="match status" value="2"/>
</dbReference>
<protein>
    <recommendedName>
        <fullName evidence="7">Chromosome partition protein Smc</fullName>
    </recommendedName>
</protein>
<evidence type="ECO:0000256" key="6">
    <source>
        <dbReference type="ARBA" id="ARBA00023125"/>
    </source>
</evidence>
<dbReference type="AlphaFoldDB" id="A0A412PEP2"/>
<dbReference type="InterPro" id="IPR024704">
    <property type="entry name" value="SMC"/>
</dbReference>
<dbReference type="SMART" id="SM00968">
    <property type="entry name" value="SMC_hinge"/>
    <property type="match status" value="1"/>
</dbReference>
<dbReference type="EMBL" id="QRWX01000002">
    <property type="protein sequence ID" value="RGT56108.1"/>
    <property type="molecule type" value="Genomic_DNA"/>
</dbReference>
<dbReference type="GO" id="GO:0003677">
    <property type="term" value="F:DNA binding"/>
    <property type="evidence" value="ECO:0007669"/>
    <property type="project" value="UniProtKB-UniRule"/>
</dbReference>
<dbReference type="GO" id="GO:0005524">
    <property type="term" value="F:ATP binding"/>
    <property type="evidence" value="ECO:0007669"/>
    <property type="project" value="UniProtKB-UniRule"/>
</dbReference>
<keyword evidence="5 7" id="KW-0175">Coiled coil</keyword>
<feature type="coiled-coil region" evidence="7">
    <location>
        <begin position="182"/>
        <end position="226"/>
    </location>
</feature>
<dbReference type="Pfam" id="PF02463">
    <property type="entry name" value="SMC_N"/>
    <property type="match status" value="1"/>
</dbReference>
<sequence length="981" mass="110894">MFLKRIEMQGFKSFADRTIIQFDHPITGIVGPNGCGKSNIADSVRWVLGEQSAKSMRGDKMNDVIFAGSADRRRVNMAEVTLVFDNTNHILNDDKDEIEVTRRLFRDSGEAEYLINRRNVRLKDVVDLFLDTGLGKDSLSIISQGNVLSFAEAKPLERRGIFEEAAGVAKYKKRKLESLSKLERTKANLDRSNDILIELEKQVSPLKRQARKAEIYREKKQRLEEIEISVLVQDIESIHADIESAKKALFDIETKTAMFSTDIQINETKLSESRRQISTLDREINDLQDELMKKFNEIAGLEARRTELDEKRKYIVETGTNEQKAKQLAGLIEEARVEFEDRQKRLDDLNTEIRLYSQQLSAAAANIVDKRSEYDQASNRLRSLENRKNVIDQLMRNPFNNQQGIRSIMENQNALSGILGVIGQVLQVESGYEEAVSTALGAAMNHIVTVDEQAARDAIRFLNRNQSGRATFLPLTVCTPRYVSQDNQIICQNTKGFLGVASDFVKNNDKFEPVITSLLNNVLVVEDMEAGNELSTLTKRLYKIVTLSGEVIHRGGSMTGGKTRHDTNIMTMRKEAEEIIRLIDAESARVALATKALSQANEARDKAAQAMSEKRYAVAALEPVVDAKKAKYEKLKNDLALLDPKGLSKDSDESHTEELIVRLNQAYLERDTITNDMKAKREQRYQINQEAERKEQQTRQMRKELSTAEASANAIKIDQGRLETRMEVCLQRLASEYQLTYEFAKTKVTDEQIENAKEEVAQLRADIERLGNINMNAPEEYNEVNERYETLKNQITELTESVDKILAAIDEMDTVMKRQFKETFDKVNAEFNDIFRALYGGGKAVLTLQDPSDILNTGIDIDAQPPGKAVQNNMLFSGGEKSLIALCVLFAILKVKPVPMVILDEVEAALDPGNVERFAQYLHHYTHQTQFIVVTHRPGTMENTDVLYGVTMQNQGVSQMLKVTLHDALNMADATSEEVQA</sequence>
<dbReference type="GO" id="GO:0007062">
    <property type="term" value="P:sister chromatid cohesion"/>
    <property type="evidence" value="ECO:0007669"/>
    <property type="project" value="InterPro"/>
</dbReference>
<keyword evidence="2 7" id="KW-0963">Cytoplasm</keyword>
<feature type="binding site" evidence="7">
    <location>
        <begin position="32"/>
        <end position="39"/>
    </location>
    <ligand>
        <name>ATP</name>
        <dbReference type="ChEBI" id="CHEBI:30616"/>
    </ligand>
</feature>
<dbReference type="Pfam" id="PF06470">
    <property type="entry name" value="SMC_hinge"/>
    <property type="match status" value="1"/>
</dbReference>
<dbReference type="GO" id="GO:0006260">
    <property type="term" value="P:DNA replication"/>
    <property type="evidence" value="ECO:0007669"/>
    <property type="project" value="UniProtKB-UniRule"/>
</dbReference>